<dbReference type="EMBL" id="MU864353">
    <property type="protein sequence ID" value="KAK4192826.1"/>
    <property type="molecule type" value="Genomic_DNA"/>
</dbReference>
<keyword evidence="1" id="KW-0732">Signal</keyword>
<reference evidence="2" key="2">
    <citation type="submission" date="2023-05" db="EMBL/GenBank/DDBJ databases">
        <authorList>
            <consortium name="Lawrence Berkeley National Laboratory"/>
            <person name="Steindorff A."/>
            <person name="Hensen N."/>
            <person name="Bonometti L."/>
            <person name="Westerberg I."/>
            <person name="Brannstrom I.O."/>
            <person name="Guillou S."/>
            <person name="Cros-Aarteil S."/>
            <person name="Calhoun S."/>
            <person name="Haridas S."/>
            <person name="Kuo A."/>
            <person name="Mondo S."/>
            <person name="Pangilinan J."/>
            <person name="Riley R."/>
            <person name="Labutti K."/>
            <person name="Andreopoulos B."/>
            <person name="Lipzen A."/>
            <person name="Chen C."/>
            <person name="Yanf M."/>
            <person name="Daum C."/>
            <person name="Ng V."/>
            <person name="Clum A."/>
            <person name="Ohm R."/>
            <person name="Martin F."/>
            <person name="Silar P."/>
            <person name="Natvig D."/>
            <person name="Lalanne C."/>
            <person name="Gautier V."/>
            <person name="Ament-Velasquez S.L."/>
            <person name="Kruys A."/>
            <person name="Hutchinson M.I."/>
            <person name="Powell A.J."/>
            <person name="Barry K."/>
            <person name="Miller A.N."/>
            <person name="Grigoriev I.V."/>
            <person name="Debuchy R."/>
            <person name="Gladieux P."/>
            <person name="Thoren M.H."/>
            <person name="Johannesson H."/>
        </authorList>
    </citation>
    <scope>NUCLEOTIDE SEQUENCE</scope>
    <source>
        <strain evidence="2">PSN309</strain>
    </source>
</reference>
<sequence>MSNTLVQGVFAALIVDFVSCIDLLSIFSSGQAFCIGDPHCYYIPSPDRWPEGLNAHEETTFRLMIIGHERKGEGTTLWLSDGGTGWKTMKRQQGGSRGLCFWGVENNELYPFAFRLVFHSPPRKLDLLTALCFADDVGFCSQARSDDLGSLQRCGTYHSDRPVGRITDNLGEKSSVTKYHALSDHYLI</sequence>
<evidence type="ECO:0000313" key="3">
    <source>
        <dbReference type="Proteomes" id="UP001302126"/>
    </source>
</evidence>
<organism evidence="2 3">
    <name type="scientific">Podospora australis</name>
    <dbReference type="NCBI Taxonomy" id="1536484"/>
    <lineage>
        <taxon>Eukaryota</taxon>
        <taxon>Fungi</taxon>
        <taxon>Dikarya</taxon>
        <taxon>Ascomycota</taxon>
        <taxon>Pezizomycotina</taxon>
        <taxon>Sordariomycetes</taxon>
        <taxon>Sordariomycetidae</taxon>
        <taxon>Sordariales</taxon>
        <taxon>Podosporaceae</taxon>
        <taxon>Podospora</taxon>
    </lineage>
</organism>
<dbReference type="AlphaFoldDB" id="A0AAN6X3Y2"/>
<reference evidence="2" key="1">
    <citation type="journal article" date="2023" name="Mol. Phylogenet. Evol.">
        <title>Genome-scale phylogeny and comparative genomics of the fungal order Sordariales.</title>
        <authorList>
            <person name="Hensen N."/>
            <person name="Bonometti L."/>
            <person name="Westerberg I."/>
            <person name="Brannstrom I.O."/>
            <person name="Guillou S."/>
            <person name="Cros-Aarteil S."/>
            <person name="Calhoun S."/>
            <person name="Haridas S."/>
            <person name="Kuo A."/>
            <person name="Mondo S."/>
            <person name="Pangilinan J."/>
            <person name="Riley R."/>
            <person name="LaButti K."/>
            <person name="Andreopoulos B."/>
            <person name="Lipzen A."/>
            <person name="Chen C."/>
            <person name="Yan M."/>
            <person name="Daum C."/>
            <person name="Ng V."/>
            <person name="Clum A."/>
            <person name="Steindorff A."/>
            <person name="Ohm R.A."/>
            <person name="Martin F."/>
            <person name="Silar P."/>
            <person name="Natvig D.O."/>
            <person name="Lalanne C."/>
            <person name="Gautier V."/>
            <person name="Ament-Velasquez S.L."/>
            <person name="Kruys A."/>
            <person name="Hutchinson M.I."/>
            <person name="Powell A.J."/>
            <person name="Barry K."/>
            <person name="Miller A.N."/>
            <person name="Grigoriev I.V."/>
            <person name="Debuchy R."/>
            <person name="Gladieux P."/>
            <person name="Hiltunen Thoren M."/>
            <person name="Johannesson H."/>
        </authorList>
    </citation>
    <scope>NUCLEOTIDE SEQUENCE</scope>
    <source>
        <strain evidence="2">PSN309</strain>
    </source>
</reference>
<protein>
    <submittedName>
        <fullName evidence="2">Uncharacterized protein</fullName>
    </submittedName>
</protein>
<accession>A0AAN6X3Y2</accession>
<evidence type="ECO:0000256" key="1">
    <source>
        <dbReference type="SAM" id="SignalP"/>
    </source>
</evidence>
<feature type="signal peptide" evidence="1">
    <location>
        <begin position="1"/>
        <end position="20"/>
    </location>
</feature>
<gene>
    <name evidence="2" type="ORF">QBC35DRAFT_203715</name>
</gene>
<feature type="chain" id="PRO_5043014727" evidence="1">
    <location>
        <begin position="21"/>
        <end position="188"/>
    </location>
</feature>
<keyword evidence="3" id="KW-1185">Reference proteome</keyword>
<proteinExistence type="predicted"/>
<dbReference type="Proteomes" id="UP001302126">
    <property type="component" value="Unassembled WGS sequence"/>
</dbReference>
<comment type="caution">
    <text evidence="2">The sequence shown here is derived from an EMBL/GenBank/DDBJ whole genome shotgun (WGS) entry which is preliminary data.</text>
</comment>
<name>A0AAN6X3Y2_9PEZI</name>
<evidence type="ECO:0000313" key="2">
    <source>
        <dbReference type="EMBL" id="KAK4192826.1"/>
    </source>
</evidence>